<protein>
    <submittedName>
        <fullName evidence="8">Pc22g00010 protein</fullName>
    </submittedName>
</protein>
<dbReference type="PANTHER" id="PTHR31845:SF34">
    <property type="entry name" value="TRANSCRIPTIONAL ACTIVATOR OF PROTEASES PRTT"/>
    <property type="match status" value="1"/>
</dbReference>
<dbReference type="CDD" id="cd12148">
    <property type="entry name" value="fungal_TF_MHR"/>
    <property type="match status" value="1"/>
</dbReference>
<evidence type="ECO:0000256" key="7">
    <source>
        <dbReference type="ARBA" id="ARBA00023242"/>
    </source>
</evidence>
<keyword evidence="5" id="KW-0238">DNA-binding</keyword>
<evidence type="ECO:0000256" key="3">
    <source>
        <dbReference type="ARBA" id="ARBA00022833"/>
    </source>
</evidence>
<keyword evidence="6" id="KW-0804">Transcription</keyword>
<gene>
    <name evidence="8" type="ORF">Pc22g00010</name>
    <name evidence="8" type="ORF">PCH_Pc22g00010</name>
</gene>
<dbReference type="HOGENOM" id="CLU_695507_0_0_1"/>
<organism evidence="8 9">
    <name type="scientific">Penicillium rubens (strain ATCC 28089 / DSM 1075 / NRRL 1951 / Wisconsin 54-1255)</name>
    <name type="common">Penicillium chrysogenum</name>
    <dbReference type="NCBI Taxonomy" id="500485"/>
    <lineage>
        <taxon>Eukaryota</taxon>
        <taxon>Fungi</taxon>
        <taxon>Dikarya</taxon>
        <taxon>Ascomycota</taxon>
        <taxon>Pezizomycotina</taxon>
        <taxon>Eurotiomycetes</taxon>
        <taxon>Eurotiomycetidae</taxon>
        <taxon>Eurotiales</taxon>
        <taxon>Aspergillaceae</taxon>
        <taxon>Penicillium</taxon>
        <taxon>Penicillium chrysogenum species complex</taxon>
    </lineage>
</organism>
<evidence type="ECO:0000256" key="6">
    <source>
        <dbReference type="ARBA" id="ARBA00023163"/>
    </source>
</evidence>
<dbReference type="VEuPathDB" id="FungiDB:PCH_Pc22g00010"/>
<keyword evidence="9" id="KW-1185">Reference proteome</keyword>
<dbReference type="OrthoDB" id="3163292at2759"/>
<evidence type="ECO:0000256" key="2">
    <source>
        <dbReference type="ARBA" id="ARBA00022723"/>
    </source>
</evidence>
<evidence type="ECO:0000256" key="1">
    <source>
        <dbReference type="ARBA" id="ARBA00004123"/>
    </source>
</evidence>
<dbReference type="InterPro" id="IPR051089">
    <property type="entry name" value="prtT"/>
</dbReference>
<evidence type="ECO:0000313" key="8">
    <source>
        <dbReference type="EMBL" id="CAP97289.1"/>
    </source>
</evidence>
<keyword evidence="7" id="KW-0539">Nucleus</keyword>
<proteinExistence type="predicted"/>
<dbReference type="BioCyc" id="PCHR:PC22G00010-MONOMER"/>
<evidence type="ECO:0000256" key="4">
    <source>
        <dbReference type="ARBA" id="ARBA00023015"/>
    </source>
</evidence>
<dbReference type="AlphaFoldDB" id="B6HNZ1"/>
<comment type="subcellular location">
    <subcellularLocation>
        <location evidence="1">Nucleus</location>
    </subcellularLocation>
</comment>
<name>B6HNZ1_PENRW</name>
<evidence type="ECO:0000313" key="9">
    <source>
        <dbReference type="Proteomes" id="UP000000724"/>
    </source>
</evidence>
<keyword evidence="4" id="KW-0805">Transcription regulation</keyword>
<dbReference type="GO" id="GO:0000981">
    <property type="term" value="F:DNA-binding transcription factor activity, RNA polymerase II-specific"/>
    <property type="evidence" value="ECO:0007669"/>
    <property type="project" value="TreeGrafter"/>
</dbReference>
<dbReference type="GO" id="GO:0046872">
    <property type="term" value="F:metal ion binding"/>
    <property type="evidence" value="ECO:0007669"/>
    <property type="project" value="UniProtKB-KW"/>
</dbReference>
<keyword evidence="2" id="KW-0479">Metal-binding</keyword>
<evidence type="ECO:0000256" key="5">
    <source>
        <dbReference type="ARBA" id="ARBA00023125"/>
    </source>
</evidence>
<dbReference type="EMBL" id="AM920437">
    <property type="protein sequence ID" value="CAP97289.1"/>
    <property type="molecule type" value="Genomic_DNA"/>
</dbReference>
<dbReference type="GO" id="GO:0005634">
    <property type="term" value="C:nucleus"/>
    <property type="evidence" value="ECO:0007669"/>
    <property type="project" value="UniProtKB-SubCell"/>
</dbReference>
<dbReference type="GO" id="GO:0000976">
    <property type="term" value="F:transcription cis-regulatory region binding"/>
    <property type="evidence" value="ECO:0007669"/>
    <property type="project" value="TreeGrafter"/>
</dbReference>
<keyword evidence="3" id="KW-0862">Zinc</keyword>
<sequence length="397" mass="42461">CGARLGIHRAVGQAVAAAKRDGSQLEAPVDEVDAAVRRQWRTCFDSFLSFGFGRPQSTQFESVDDQAFLKARLSHPLPRPGTPASLSLYGDAYIAATARLAHVARSFVLWVEEQEPVGSLDGQSLLSMLSNLNGKLDDWCKLWVWSGSSHALYLGASARIARLQAEHLRLSINAMALRSSTHSDGHESSVTYLRKALNAAKSTIQTHFESSQTDLALSFATDYMTMAFAQAAVFLIRLTKASPLVQQVVSLDPAVVSHYLTMSVDLLEVGDMSETRLSTYFARTIRGISRAAGLAIRPDDSTTIAGVAGDGRGDQPYVPEQSMSLVSADGIGDAGLYDAETFGAGHDPFDLSCVLGLSGVGVAQDTEWLDPALGNLGPFTQPTTPLNMMFGTGEGSV</sequence>
<reference evidence="8 9" key="1">
    <citation type="journal article" date="2008" name="Nat. Biotechnol.">
        <title>Genome sequencing and analysis of the filamentous fungus Penicillium chrysogenum.</title>
        <authorList>
            <person name="van den Berg M.A."/>
            <person name="Albang R."/>
            <person name="Albermann K."/>
            <person name="Badger J.H."/>
            <person name="Daran J.-M."/>
            <person name="Driessen A.J.M."/>
            <person name="Garcia-Estrada C."/>
            <person name="Fedorova N.D."/>
            <person name="Harris D.M."/>
            <person name="Heijne W.H.M."/>
            <person name="Joardar V.S."/>
            <person name="Kiel J.A.K.W."/>
            <person name="Kovalchuk A."/>
            <person name="Martin J.F."/>
            <person name="Nierman W.C."/>
            <person name="Nijland J.G."/>
            <person name="Pronk J.T."/>
            <person name="Roubos J.A."/>
            <person name="van der Klei I.J."/>
            <person name="van Peij N.N.M.E."/>
            <person name="Veenhuis M."/>
            <person name="von Doehren H."/>
            <person name="Wagner C."/>
            <person name="Wortman J.R."/>
            <person name="Bovenberg R.A.L."/>
        </authorList>
    </citation>
    <scope>NUCLEOTIDE SEQUENCE [LARGE SCALE GENOMIC DNA]</scope>
    <source>
        <strain evidence="9">ATCC 28089 / DSM 1075 / NRRL 1951 / Wisconsin 54-1255</strain>
    </source>
</reference>
<dbReference type="PANTHER" id="PTHR31845">
    <property type="entry name" value="FINGER DOMAIN PROTEIN, PUTATIVE-RELATED"/>
    <property type="match status" value="1"/>
</dbReference>
<accession>B6HNZ1</accession>
<dbReference type="STRING" id="500485.B6HNZ1"/>
<dbReference type="eggNOG" id="ENOG502S7XW">
    <property type="taxonomic scope" value="Eukaryota"/>
</dbReference>
<dbReference type="Proteomes" id="UP000000724">
    <property type="component" value="Contig Pc00c22"/>
</dbReference>
<dbReference type="OMA" id="STYFART"/>